<gene>
    <name evidence="1" type="ORF">J2W69_001331</name>
</gene>
<dbReference type="RefSeq" id="WP_272941642.1">
    <property type="nucleotide sequence ID" value="NZ_JAVDWR010000003.1"/>
</dbReference>
<proteinExistence type="predicted"/>
<evidence type="ECO:0000313" key="1">
    <source>
        <dbReference type="EMBL" id="MDR7120397.1"/>
    </source>
</evidence>
<evidence type="ECO:0000313" key="2">
    <source>
        <dbReference type="Proteomes" id="UP001257909"/>
    </source>
</evidence>
<accession>A0ABU1VXE5</accession>
<sequence>MLSLTLGLLGLFLLPVVSVGLVSVIWHWLLPPFDIPASTRF</sequence>
<organism evidence="1 2">
    <name type="scientific">Rheinheimera soli</name>
    <dbReference type="NCBI Taxonomy" id="443616"/>
    <lineage>
        <taxon>Bacteria</taxon>
        <taxon>Pseudomonadati</taxon>
        <taxon>Pseudomonadota</taxon>
        <taxon>Gammaproteobacteria</taxon>
        <taxon>Chromatiales</taxon>
        <taxon>Chromatiaceae</taxon>
        <taxon>Rheinheimera</taxon>
    </lineage>
</organism>
<protein>
    <submittedName>
        <fullName evidence="1">Uncharacterized protein</fullName>
    </submittedName>
</protein>
<dbReference type="Proteomes" id="UP001257909">
    <property type="component" value="Unassembled WGS sequence"/>
</dbReference>
<name>A0ABU1VXE5_9GAMM</name>
<keyword evidence="2" id="KW-1185">Reference proteome</keyword>
<reference evidence="1 2" key="1">
    <citation type="submission" date="2023-07" db="EMBL/GenBank/DDBJ databases">
        <title>Sorghum-associated microbial communities from plants grown in Nebraska, USA.</title>
        <authorList>
            <person name="Schachtman D."/>
        </authorList>
    </citation>
    <scope>NUCLEOTIDE SEQUENCE [LARGE SCALE GENOMIC DNA]</scope>
    <source>
        <strain evidence="1 2">4138</strain>
    </source>
</reference>
<comment type="caution">
    <text evidence="1">The sequence shown here is derived from an EMBL/GenBank/DDBJ whole genome shotgun (WGS) entry which is preliminary data.</text>
</comment>
<dbReference type="EMBL" id="JAVDWR010000003">
    <property type="protein sequence ID" value="MDR7120397.1"/>
    <property type="molecule type" value="Genomic_DNA"/>
</dbReference>